<feature type="domain" description="THIF-type NAD/FAD binding fold" evidence="1">
    <location>
        <begin position="34"/>
        <end position="236"/>
    </location>
</feature>
<dbReference type="PATRIC" id="fig|1357400.3.peg.1891"/>
<dbReference type="CDD" id="cd00755">
    <property type="entry name" value="YgdL_like"/>
    <property type="match status" value="1"/>
</dbReference>
<comment type="caution">
    <text evidence="2">The sequence shown here is derived from an EMBL/GenBank/DDBJ whole genome shotgun (WGS) entry which is preliminary data.</text>
</comment>
<dbReference type="Proteomes" id="UP000018731">
    <property type="component" value="Unassembled WGS sequence"/>
</dbReference>
<keyword evidence="3" id="KW-1185">Reference proteome</keyword>
<proteinExistence type="predicted"/>
<reference evidence="2 3" key="1">
    <citation type="journal article" date="2014" name="Genome Announc.">
        <title>Draft genome sequences of six enterohepatic helicobacter species isolated from humans and one from rhesus macaques.</title>
        <authorList>
            <person name="Shen Z."/>
            <person name="Sheh A."/>
            <person name="Young S.K."/>
            <person name="Abouelliel A."/>
            <person name="Ward D.V."/>
            <person name="Earl A.M."/>
            <person name="Fox J.G."/>
        </authorList>
    </citation>
    <scope>NUCLEOTIDE SEQUENCE [LARGE SCALE GENOMIC DNA]</scope>
    <source>
        <strain evidence="2 3">MIT 99-5501</strain>
    </source>
</reference>
<dbReference type="AlphaFoldDB" id="V8C9B6"/>
<dbReference type="SUPFAM" id="SSF69572">
    <property type="entry name" value="Activating enzymes of the ubiquitin-like proteins"/>
    <property type="match status" value="1"/>
</dbReference>
<sequence length="253" mass="28096">MTSPKPIPLEEQIILQGSSTDRFSRSKILFGEYYPKIANARVLILGTGGVGGFVLDALYRTGISHITIVDKDCFEVSNQNRQIGSERIGEPKVRVLEQLYEGVKGIEATLDEELIEVLGLNKPIIDFDYVVDAIDDIDAKVLVAQACKNLPYGRHISSMGSGKKINPLNIRVGNIWITHGDKFARKFRAYLKKAGFDGNFKVVFSSERAHCSLLGSFEAVTASFGLQIASEIIQDIIIRENRCLPQQQPQLEI</sequence>
<dbReference type="GO" id="GO:0061503">
    <property type="term" value="F:tRNA threonylcarbamoyladenosine dehydratase"/>
    <property type="evidence" value="ECO:0007669"/>
    <property type="project" value="TreeGrafter"/>
</dbReference>
<dbReference type="STRING" id="1357400.HMPREF2086_01411"/>
<name>V8C9B6_9HELI</name>
<dbReference type="PANTHER" id="PTHR43267">
    <property type="entry name" value="TRNA THREONYLCARBAMOYLADENOSINE DEHYDRATASE"/>
    <property type="match status" value="1"/>
</dbReference>
<dbReference type="EMBL" id="AZJI01000005">
    <property type="protein sequence ID" value="ETD23605.1"/>
    <property type="molecule type" value="Genomic_DNA"/>
</dbReference>
<dbReference type="eggNOG" id="COG1179">
    <property type="taxonomic scope" value="Bacteria"/>
</dbReference>
<dbReference type="RefSeq" id="WP_023928152.1">
    <property type="nucleotide sequence ID" value="NZ_KI669454.1"/>
</dbReference>
<dbReference type="InterPro" id="IPR045886">
    <property type="entry name" value="ThiF/MoeB/HesA"/>
</dbReference>
<gene>
    <name evidence="2" type="ORF">HMPREF2086_01411</name>
</gene>
<dbReference type="PANTHER" id="PTHR43267:SF1">
    <property type="entry name" value="TRNA THREONYLCARBAMOYLADENOSINE DEHYDRATASE"/>
    <property type="match status" value="1"/>
</dbReference>
<dbReference type="Gene3D" id="3.40.50.720">
    <property type="entry name" value="NAD(P)-binding Rossmann-like Domain"/>
    <property type="match status" value="1"/>
</dbReference>
<organism evidence="2 3">
    <name type="scientific">Helicobacter macacae MIT 99-5501</name>
    <dbReference type="NCBI Taxonomy" id="1357400"/>
    <lineage>
        <taxon>Bacteria</taxon>
        <taxon>Pseudomonadati</taxon>
        <taxon>Campylobacterota</taxon>
        <taxon>Epsilonproteobacteria</taxon>
        <taxon>Campylobacterales</taxon>
        <taxon>Helicobacteraceae</taxon>
        <taxon>Helicobacter</taxon>
    </lineage>
</organism>
<dbReference type="InterPro" id="IPR000594">
    <property type="entry name" value="ThiF_NAD_FAD-bd"/>
</dbReference>
<dbReference type="GO" id="GO:0008641">
    <property type="term" value="F:ubiquitin-like modifier activating enzyme activity"/>
    <property type="evidence" value="ECO:0007669"/>
    <property type="project" value="InterPro"/>
</dbReference>
<dbReference type="OrthoDB" id="9804150at2"/>
<dbReference type="Pfam" id="PF00899">
    <property type="entry name" value="ThiF"/>
    <property type="match status" value="1"/>
</dbReference>
<evidence type="ECO:0000259" key="1">
    <source>
        <dbReference type="Pfam" id="PF00899"/>
    </source>
</evidence>
<dbReference type="InterPro" id="IPR035985">
    <property type="entry name" value="Ubiquitin-activating_enz"/>
</dbReference>
<evidence type="ECO:0000313" key="3">
    <source>
        <dbReference type="Proteomes" id="UP000018731"/>
    </source>
</evidence>
<protein>
    <recommendedName>
        <fullName evidence="1">THIF-type NAD/FAD binding fold domain-containing protein</fullName>
    </recommendedName>
</protein>
<dbReference type="HOGENOM" id="CLU_013325_4_1_7"/>
<dbReference type="GO" id="GO:0061504">
    <property type="term" value="P:cyclic threonylcarbamoyladenosine biosynthetic process"/>
    <property type="evidence" value="ECO:0007669"/>
    <property type="project" value="TreeGrafter"/>
</dbReference>
<accession>V8C9B6</accession>
<evidence type="ECO:0000313" key="2">
    <source>
        <dbReference type="EMBL" id="ETD23605.1"/>
    </source>
</evidence>